<feature type="region of interest" description="Disordered" evidence="1">
    <location>
        <begin position="506"/>
        <end position="528"/>
    </location>
</feature>
<proteinExistence type="predicted"/>
<dbReference type="VEuPathDB" id="FungiDB:FUN_015162"/>
<gene>
    <name evidence="3" type="ORF">RhiirA1_461118</name>
</gene>
<dbReference type="EMBL" id="LLXH01000547">
    <property type="protein sequence ID" value="PKC65391.1"/>
    <property type="molecule type" value="Genomic_DNA"/>
</dbReference>
<sequence>MNRNLIFAFLLLAALAMVNAVPYQFLKRSRDVGLPCPYTNPSGSTIYANLNPFPPVSNQPNNYTVEGVMLGYEITPYKTEIIVLYTDQNHALISSYNKALDFYYANAAPFSIDVPDVPTPILPSAYIITVIIGDKTDNDPNIVETHACAYANFVGTRILVTSRRYKGEKQNDFAGVDADKLKLWKAISKTKTNSKHFPDSPTEECIYVLVEALVSTATSSREQELLDELTSSKALLNKSVYARNGRRTVNIEHPALENDGGSAQHKRPQNPFLIGRSQRYQLYGLGESDDPSLSVFPPFTCEHKELKDDYSQAILKHLIAELEARLKSISIMEEEGLFTGKTYEIVTDAENEHVDNVDRVLGHITWLLEEAQKADSAVNLGGEQEIKRSINNIILTGMQSEVDLLRQHFTELEVKAEKGELEARNAEIPELRKKVASKIEAENVRPWKRFPSLRPESRNWKNGYEDGAELRTDAIYSTLLRAIFKLSEDRKGCFLILVDETNKKSVSDNIRQRNGEKKLQRGSAKNQPESYKNNIAEICSKTGVAEKTVKSQVYTIYTMINASLPKVSESNLDKKTQRAGNVCKQFGNIIDPATKKEVMGSVSIKFMEFRME</sequence>
<dbReference type="VEuPathDB" id="FungiDB:FUN_015161"/>
<feature type="signal peptide" evidence="2">
    <location>
        <begin position="1"/>
        <end position="20"/>
    </location>
</feature>
<dbReference type="VEuPathDB" id="FungiDB:RhiirFUN_010923"/>
<dbReference type="Proteomes" id="UP000232688">
    <property type="component" value="Unassembled WGS sequence"/>
</dbReference>
<evidence type="ECO:0000256" key="1">
    <source>
        <dbReference type="SAM" id="MobiDB-lite"/>
    </source>
</evidence>
<comment type="caution">
    <text evidence="3">The sequence shown here is derived from an EMBL/GenBank/DDBJ whole genome shotgun (WGS) entry which is preliminary data.</text>
</comment>
<feature type="compositionally biased region" description="Basic and acidic residues" evidence="1">
    <location>
        <begin position="506"/>
        <end position="519"/>
    </location>
</feature>
<accession>A0A2N0RQ03</accession>
<evidence type="ECO:0000256" key="2">
    <source>
        <dbReference type="SAM" id="SignalP"/>
    </source>
</evidence>
<keyword evidence="2" id="KW-0732">Signal</keyword>
<organism evidence="3 4">
    <name type="scientific">Rhizophagus irregularis</name>
    <dbReference type="NCBI Taxonomy" id="588596"/>
    <lineage>
        <taxon>Eukaryota</taxon>
        <taxon>Fungi</taxon>
        <taxon>Fungi incertae sedis</taxon>
        <taxon>Mucoromycota</taxon>
        <taxon>Glomeromycotina</taxon>
        <taxon>Glomeromycetes</taxon>
        <taxon>Glomerales</taxon>
        <taxon>Glomeraceae</taxon>
        <taxon>Rhizophagus</taxon>
    </lineage>
</organism>
<feature type="chain" id="PRO_5014896810" evidence="2">
    <location>
        <begin position="21"/>
        <end position="612"/>
    </location>
</feature>
<evidence type="ECO:0000313" key="3">
    <source>
        <dbReference type="EMBL" id="PKC65391.1"/>
    </source>
</evidence>
<reference evidence="3 4" key="2">
    <citation type="submission" date="2017-10" db="EMBL/GenBank/DDBJ databases">
        <title>Genome analyses suggest a sexual origin of heterokaryosis in a supposedly ancient asexual fungus.</title>
        <authorList>
            <person name="Corradi N."/>
            <person name="Sedzielewska K."/>
            <person name="Noel J."/>
            <person name="Charron P."/>
            <person name="Farinelli L."/>
            <person name="Marton T."/>
            <person name="Kruger M."/>
            <person name="Pelin A."/>
            <person name="Brachmann A."/>
            <person name="Corradi N."/>
        </authorList>
    </citation>
    <scope>NUCLEOTIDE SEQUENCE [LARGE SCALE GENOMIC DNA]</scope>
    <source>
        <strain evidence="3 4">A1</strain>
    </source>
</reference>
<dbReference type="VEuPathDB" id="FungiDB:RhiirFUN_010922"/>
<dbReference type="AlphaFoldDB" id="A0A2N0RQ03"/>
<name>A0A2N0RQ03_9GLOM</name>
<protein>
    <submittedName>
        <fullName evidence="3">Uncharacterized protein</fullName>
    </submittedName>
</protein>
<evidence type="ECO:0000313" key="4">
    <source>
        <dbReference type="Proteomes" id="UP000232688"/>
    </source>
</evidence>
<dbReference type="VEuPathDB" id="FungiDB:RhiirFUN_010921"/>
<dbReference type="VEuPathDB" id="FungiDB:RhiirA1_461118"/>
<reference evidence="3 4" key="1">
    <citation type="submission" date="2017-10" db="EMBL/GenBank/DDBJ databases">
        <title>Extensive intraspecific genome diversity in a model arbuscular mycorrhizal fungus.</title>
        <authorList>
            <person name="Chen E.C.H."/>
            <person name="Morin E."/>
            <person name="Baudet D."/>
            <person name="Noel J."/>
            <person name="Ndikumana S."/>
            <person name="Charron P."/>
            <person name="St-Onge C."/>
            <person name="Giorgi J."/>
            <person name="Grigoriev I.V."/>
            <person name="Roux C."/>
            <person name="Martin F.M."/>
            <person name="Corradi N."/>
        </authorList>
    </citation>
    <scope>NUCLEOTIDE SEQUENCE [LARGE SCALE GENOMIC DNA]</scope>
    <source>
        <strain evidence="3 4">A1</strain>
    </source>
</reference>